<dbReference type="EMBL" id="JBAWKS010000002">
    <property type="protein sequence ID" value="MEI4551316.1"/>
    <property type="molecule type" value="Genomic_DNA"/>
</dbReference>
<gene>
    <name evidence="2" type="ORF">WAE96_16700</name>
</gene>
<keyword evidence="1" id="KW-0732">Signal</keyword>
<organism evidence="2 3">
    <name type="scientific">Pseudoalteromonas spongiae</name>
    <dbReference type="NCBI Taxonomy" id="298657"/>
    <lineage>
        <taxon>Bacteria</taxon>
        <taxon>Pseudomonadati</taxon>
        <taxon>Pseudomonadota</taxon>
        <taxon>Gammaproteobacteria</taxon>
        <taxon>Alteromonadales</taxon>
        <taxon>Pseudoalteromonadaceae</taxon>
        <taxon>Pseudoalteromonas</taxon>
    </lineage>
</organism>
<reference evidence="2 3" key="1">
    <citation type="submission" date="2023-12" db="EMBL/GenBank/DDBJ databases">
        <title>Friends and Foes: Symbiotic and Algicidal bacterial influence on Karenia brevis blooms.</title>
        <authorList>
            <person name="Fei C."/>
            <person name="Mohamed A.R."/>
            <person name="Booker A."/>
            <person name="Arshad M."/>
            <person name="Klass S."/>
            <person name="Ahn S."/>
            <person name="Gilbert P.M."/>
            <person name="Heil C.A."/>
            <person name="Martinez J.M."/>
            <person name="Amin S.A."/>
        </authorList>
    </citation>
    <scope>NUCLEOTIDE SEQUENCE [LARGE SCALE GENOMIC DNA]</scope>
    <source>
        <strain evidence="2 3">CE15</strain>
    </source>
</reference>
<keyword evidence="3" id="KW-1185">Reference proteome</keyword>
<feature type="signal peptide" evidence="1">
    <location>
        <begin position="1"/>
        <end position="20"/>
    </location>
</feature>
<evidence type="ECO:0000313" key="3">
    <source>
        <dbReference type="Proteomes" id="UP001382455"/>
    </source>
</evidence>
<evidence type="ECO:0000256" key="1">
    <source>
        <dbReference type="SAM" id="SignalP"/>
    </source>
</evidence>
<evidence type="ECO:0000313" key="2">
    <source>
        <dbReference type="EMBL" id="MEI4551316.1"/>
    </source>
</evidence>
<dbReference type="SUPFAM" id="SSF53474">
    <property type="entry name" value="alpha/beta-Hydrolases"/>
    <property type="match status" value="1"/>
</dbReference>
<name>A0ABU8EWP7_9GAMM</name>
<dbReference type="Gene3D" id="3.40.50.1820">
    <property type="entry name" value="alpha/beta hydrolase"/>
    <property type="match status" value="1"/>
</dbReference>
<comment type="caution">
    <text evidence="2">The sequence shown here is derived from an EMBL/GenBank/DDBJ whole genome shotgun (WGS) entry which is preliminary data.</text>
</comment>
<proteinExistence type="predicted"/>
<keyword evidence="2" id="KW-0378">Hydrolase</keyword>
<sequence>MRFSLALSLMLGLASYAVNAKNSDLSVFDQSRDRHIPVTVSKPTNSASCTQKNQCPVAIISAGYGIKHTEYQFIETLLNKNGFLTIAVGHELPNDPPLSVSGDLYQTRSENWQRGAQTLRFVKSHYANKYAHYNFNALTLIGHSNGGDISSWLANENVDYIERVITIDHRRVPLPRNPNIKVLSIRGSDFPADKGVLYNESETQQLPVCVVKIAKSRHNDMYDGGPKWLKQAINAHITQFLNNQPCHSKSE</sequence>
<dbReference type="RefSeq" id="WP_336436309.1">
    <property type="nucleotide sequence ID" value="NZ_JBAWKS010000002.1"/>
</dbReference>
<protein>
    <submittedName>
        <fullName evidence="2">Alpha/beta hydrolase</fullName>
    </submittedName>
</protein>
<dbReference type="GO" id="GO:0016787">
    <property type="term" value="F:hydrolase activity"/>
    <property type="evidence" value="ECO:0007669"/>
    <property type="project" value="UniProtKB-KW"/>
</dbReference>
<feature type="chain" id="PRO_5045373402" evidence="1">
    <location>
        <begin position="21"/>
        <end position="251"/>
    </location>
</feature>
<dbReference type="Proteomes" id="UP001382455">
    <property type="component" value="Unassembled WGS sequence"/>
</dbReference>
<accession>A0ABU8EWP7</accession>
<dbReference type="InterPro" id="IPR029058">
    <property type="entry name" value="AB_hydrolase_fold"/>
</dbReference>